<dbReference type="AlphaFoldDB" id="A0A0F9C4W0"/>
<accession>A0A0F9C4W0</accession>
<evidence type="ECO:0000313" key="1">
    <source>
        <dbReference type="EMBL" id="KKK91721.1"/>
    </source>
</evidence>
<comment type="caution">
    <text evidence="1">The sequence shown here is derived from an EMBL/GenBank/DDBJ whole genome shotgun (WGS) entry which is preliminary data.</text>
</comment>
<reference evidence="1" key="1">
    <citation type="journal article" date="2015" name="Nature">
        <title>Complex archaea that bridge the gap between prokaryotes and eukaryotes.</title>
        <authorList>
            <person name="Spang A."/>
            <person name="Saw J.H."/>
            <person name="Jorgensen S.L."/>
            <person name="Zaremba-Niedzwiedzka K."/>
            <person name="Martijn J."/>
            <person name="Lind A.E."/>
            <person name="van Eijk R."/>
            <person name="Schleper C."/>
            <person name="Guy L."/>
            <person name="Ettema T.J."/>
        </authorList>
    </citation>
    <scope>NUCLEOTIDE SEQUENCE</scope>
</reference>
<name>A0A0F9C4W0_9ZZZZ</name>
<gene>
    <name evidence="1" type="ORF">LCGC14_2710130</name>
</gene>
<dbReference type="EMBL" id="LAZR01048528">
    <property type="protein sequence ID" value="KKK91721.1"/>
    <property type="molecule type" value="Genomic_DNA"/>
</dbReference>
<proteinExistence type="predicted"/>
<organism evidence="1">
    <name type="scientific">marine sediment metagenome</name>
    <dbReference type="NCBI Taxonomy" id="412755"/>
    <lineage>
        <taxon>unclassified sequences</taxon>
        <taxon>metagenomes</taxon>
        <taxon>ecological metagenomes</taxon>
    </lineage>
</organism>
<protein>
    <submittedName>
        <fullName evidence="1">Uncharacterized protein</fullName>
    </submittedName>
</protein>
<sequence length="193" mass="20729">PYIQYTLCQKVGQDSQESETFWGKVGNILFSQNSSLSVLIENFLNVTHKITAINLTLTGDPSGTPEANTLYAKSLPKAWVNFDGTSCSGTGGSCGTAICPIRDSFNVECVNRVGLGDYVVYWDRDFVDASYSTFISSTQGAGAGINMGSRGFHPTASNYVAGSIRLVTEWADNVANAVRVDEDIISVIAFGEQ</sequence>
<feature type="non-terminal residue" evidence="1">
    <location>
        <position position="1"/>
    </location>
</feature>